<proteinExistence type="predicted"/>
<name>A0A5N5SNY6_9CRUS</name>
<dbReference type="InterPro" id="IPR035979">
    <property type="entry name" value="RBD_domain_sf"/>
</dbReference>
<reference evidence="2 3" key="1">
    <citation type="journal article" date="2019" name="PLoS Biol.">
        <title>Sex chromosomes control vertical transmission of feminizing Wolbachia symbionts in an isopod.</title>
        <authorList>
            <person name="Becking T."/>
            <person name="Chebbi M.A."/>
            <person name="Giraud I."/>
            <person name="Moumen B."/>
            <person name="Laverre T."/>
            <person name="Caubet Y."/>
            <person name="Peccoud J."/>
            <person name="Gilbert C."/>
            <person name="Cordaux R."/>
        </authorList>
    </citation>
    <scope>NUCLEOTIDE SEQUENCE [LARGE SCALE GENOMIC DNA]</scope>
    <source>
        <strain evidence="2">ANa2</strain>
        <tissue evidence="2">Whole body excluding digestive tract and cuticle</tissue>
    </source>
</reference>
<sequence length="443" mass="50384">PLLAKFTRAATGYNYDLCTALQHTLAIFTLKSSQKEFHELFISCWAEWNAKPMGYAYVEFLHRKVAIVVVNTLNNYLMFTKLFKIELDSRLIHLENVSEEKVLKRVEKAKAKLSKALGLKIDPGFLIQNPKNEDSGTKNAKGKLTKKFIPQKGKHASEDKNPVAKRKQKLKKNSTDMKDVTTTWEIPTSQCKTPQKENNETPIYMDIEDEDDEISLKTPPNVIKRYKKSVEIGSLSKKIFDINRNCKSIKEKSPSQSNDANQALETDLMKGKKASMKTKDKRNKLKPHFASKIAKNKIGKKSLSKKQKVNTDVRVAQSSDQSAEDESAKDVGKPLKLKRKADSLVDKQTDTSKKFKLKSKKIKLNANKCDNVIQSSDQRTERSFEKVEGKSVKLKRKSKSVMDKKTVTSKKFNLNSKKIKKVRNPNSKVQAKLVSFKKKTAEI</sequence>
<feature type="compositionally biased region" description="Basic residues" evidence="1">
    <location>
        <begin position="271"/>
        <end position="308"/>
    </location>
</feature>
<evidence type="ECO:0000313" key="2">
    <source>
        <dbReference type="EMBL" id="KAB7495795.1"/>
    </source>
</evidence>
<protein>
    <submittedName>
        <fullName evidence="2">Uncharacterized protein</fullName>
    </submittedName>
</protein>
<dbReference type="SUPFAM" id="SSF54928">
    <property type="entry name" value="RNA-binding domain, RBD"/>
    <property type="match status" value="1"/>
</dbReference>
<gene>
    <name evidence="2" type="ORF">Anas_10052</name>
</gene>
<feature type="region of interest" description="Disordered" evidence="1">
    <location>
        <begin position="267"/>
        <end position="333"/>
    </location>
</feature>
<dbReference type="OrthoDB" id="21467at2759"/>
<organism evidence="2 3">
    <name type="scientific">Armadillidium nasatum</name>
    <dbReference type="NCBI Taxonomy" id="96803"/>
    <lineage>
        <taxon>Eukaryota</taxon>
        <taxon>Metazoa</taxon>
        <taxon>Ecdysozoa</taxon>
        <taxon>Arthropoda</taxon>
        <taxon>Crustacea</taxon>
        <taxon>Multicrustacea</taxon>
        <taxon>Malacostraca</taxon>
        <taxon>Eumalacostraca</taxon>
        <taxon>Peracarida</taxon>
        <taxon>Isopoda</taxon>
        <taxon>Oniscidea</taxon>
        <taxon>Crinocheta</taxon>
        <taxon>Armadillidiidae</taxon>
        <taxon>Armadillidium</taxon>
    </lineage>
</organism>
<feature type="compositionally biased region" description="Basic residues" evidence="1">
    <location>
        <begin position="163"/>
        <end position="172"/>
    </location>
</feature>
<dbReference type="AlphaFoldDB" id="A0A5N5SNY6"/>
<dbReference type="GO" id="GO:0003676">
    <property type="term" value="F:nucleic acid binding"/>
    <property type="evidence" value="ECO:0007669"/>
    <property type="project" value="InterPro"/>
</dbReference>
<comment type="caution">
    <text evidence="2">The sequence shown here is derived from an EMBL/GenBank/DDBJ whole genome shotgun (WGS) entry which is preliminary data.</text>
</comment>
<feature type="non-terminal residue" evidence="2">
    <location>
        <position position="1"/>
    </location>
</feature>
<dbReference type="EMBL" id="SEYY01022108">
    <property type="protein sequence ID" value="KAB7495795.1"/>
    <property type="molecule type" value="Genomic_DNA"/>
</dbReference>
<evidence type="ECO:0000313" key="3">
    <source>
        <dbReference type="Proteomes" id="UP000326759"/>
    </source>
</evidence>
<keyword evidence="3" id="KW-1185">Reference proteome</keyword>
<dbReference type="Proteomes" id="UP000326759">
    <property type="component" value="Unassembled WGS sequence"/>
</dbReference>
<feature type="region of interest" description="Disordered" evidence="1">
    <location>
        <begin position="151"/>
        <end position="177"/>
    </location>
</feature>
<accession>A0A5N5SNY6</accession>
<evidence type="ECO:0000256" key="1">
    <source>
        <dbReference type="SAM" id="MobiDB-lite"/>
    </source>
</evidence>